<dbReference type="InterPro" id="IPR028349">
    <property type="entry name" value="PafC-like"/>
</dbReference>
<dbReference type="Proteomes" id="UP000821656">
    <property type="component" value="Unassembled WGS sequence"/>
</dbReference>
<dbReference type="InterPro" id="IPR036388">
    <property type="entry name" value="WH-like_DNA-bd_sf"/>
</dbReference>
<dbReference type="EMBL" id="JABSXK010000001">
    <property type="protein sequence ID" value="NRV12104.1"/>
    <property type="molecule type" value="Genomic_DNA"/>
</dbReference>
<gene>
    <name evidence="4" type="ORF">DFH45_005067</name>
</gene>
<dbReference type="Pfam" id="PF08279">
    <property type="entry name" value="HTH_11"/>
    <property type="match status" value="1"/>
</dbReference>
<protein>
    <submittedName>
        <fullName evidence="4">DNA-binding transcriptional regulator YafY</fullName>
    </submittedName>
</protein>
<dbReference type="InterPro" id="IPR051534">
    <property type="entry name" value="CBASS_pafABC_assoc_protein"/>
</dbReference>
<dbReference type="Pfam" id="PF13280">
    <property type="entry name" value="WYL"/>
    <property type="match status" value="1"/>
</dbReference>
<name>A0A9Q5GQD9_CLOBE</name>
<evidence type="ECO:0000313" key="4">
    <source>
        <dbReference type="EMBL" id="NRV12104.1"/>
    </source>
</evidence>
<dbReference type="RefSeq" id="WP_077306503.1">
    <property type="nucleotide sequence ID" value="NZ_CP016090.1"/>
</dbReference>
<dbReference type="GO" id="GO:0003700">
    <property type="term" value="F:DNA-binding transcription factor activity"/>
    <property type="evidence" value="ECO:0007669"/>
    <property type="project" value="InterPro"/>
</dbReference>
<dbReference type="PIRSF" id="PIRSF016838">
    <property type="entry name" value="PafC"/>
    <property type="match status" value="1"/>
</dbReference>
<evidence type="ECO:0000259" key="3">
    <source>
        <dbReference type="PROSITE" id="PS51000"/>
    </source>
</evidence>
<dbReference type="AlphaFoldDB" id="A0A9Q5GQD9"/>
<proteinExistence type="predicted"/>
<comment type="caution">
    <text evidence="4">The sequence shown here is derived from an EMBL/GenBank/DDBJ whole genome shotgun (WGS) entry which is preliminary data.</text>
</comment>
<dbReference type="Gene3D" id="1.10.10.10">
    <property type="entry name" value="Winged helix-like DNA-binding domain superfamily/Winged helix DNA-binding domain"/>
    <property type="match status" value="1"/>
</dbReference>
<accession>A0A9Q5GQD9</accession>
<dbReference type="InterPro" id="IPR001034">
    <property type="entry name" value="DeoR_HTH"/>
</dbReference>
<dbReference type="InterPro" id="IPR057727">
    <property type="entry name" value="WCX_dom"/>
</dbReference>
<evidence type="ECO:0000256" key="2">
    <source>
        <dbReference type="ARBA" id="ARBA00023163"/>
    </source>
</evidence>
<organism evidence="4 5">
    <name type="scientific">Clostridium beijerinckii</name>
    <name type="common">Clostridium MP</name>
    <dbReference type="NCBI Taxonomy" id="1520"/>
    <lineage>
        <taxon>Bacteria</taxon>
        <taxon>Bacillati</taxon>
        <taxon>Bacillota</taxon>
        <taxon>Clostridia</taxon>
        <taxon>Eubacteriales</taxon>
        <taxon>Clostridiaceae</taxon>
        <taxon>Clostridium</taxon>
    </lineage>
</organism>
<dbReference type="Pfam" id="PF25583">
    <property type="entry name" value="WCX"/>
    <property type="match status" value="1"/>
</dbReference>
<dbReference type="InterPro" id="IPR036390">
    <property type="entry name" value="WH_DNA-bd_sf"/>
</dbReference>
<dbReference type="SUPFAM" id="SSF46785">
    <property type="entry name" value="Winged helix' DNA-binding domain"/>
    <property type="match status" value="1"/>
</dbReference>
<dbReference type="PANTHER" id="PTHR34580">
    <property type="match status" value="1"/>
</dbReference>
<keyword evidence="4" id="KW-0238">DNA-binding</keyword>
<keyword evidence="1" id="KW-0805">Transcription regulation</keyword>
<dbReference type="PROSITE" id="PS51000">
    <property type="entry name" value="HTH_DEOR_2"/>
    <property type="match status" value="1"/>
</dbReference>
<keyword evidence="2" id="KW-0804">Transcription</keyword>
<evidence type="ECO:0000256" key="1">
    <source>
        <dbReference type="ARBA" id="ARBA00023015"/>
    </source>
</evidence>
<dbReference type="GO" id="GO:0003677">
    <property type="term" value="F:DNA binding"/>
    <property type="evidence" value="ECO:0007669"/>
    <property type="project" value="UniProtKB-KW"/>
</dbReference>
<dbReference type="InterPro" id="IPR026881">
    <property type="entry name" value="WYL_dom"/>
</dbReference>
<sequence>MQINRLFQIIYILLGKKFVTAKELAENFKVSTRTIYRDIDILSSVGIPVYMSKGNGGGIHLMENYTLSKALISDLESKNLMLSLKAMQATQYHELDSILEKMGAIFNNSSDYNFIEVDFSHWKSCPDEKNKFNNIKLAILQQNVIEFDYVNAQGNKSKRLAEPNKLIFKNDTWYLIAFCRKRQEQRIFRISRLKNLNVLKETFDKKLLSESSLKKWDTASQSFINLKLYVNPHVLNRIYDYFDDSFILPNDDGSFTLDVILPDNEWLISYILSFGSSVKVLEPEHIRKAITYELKNTLNFYDF</sequence>
<reference evidence="4" key="1">
    <citation type="submission" date="2020-05" db="EMBL/GenBank/DDBJ databases">
        <title>Genomic insights into acetone-butanol-ethanol (ABE) fermentation by sequencing solventogenic clostridia strains.</title>
        <authorList>
            <person name="Brown S."/>
        </authorList>
    </citation>
    <scope>NUCLEOTIDE SEQUENCE</scope>
    <source>
        <strain evidence="4">DJ126</strain>
    </source>
</reference>
<evidence type="ECO:0000313" key="5">
    <source>
        <dbReference type="Proteomes" id="UP000821656"/>
    </source>
</evidence>
<dbReference type="PROSITE" id="PS52050">
    <property type="entry name" value="WYL"/>
    <property type="match status" value="1"/>
</dbReference>
<dbReference type="InterPro" id="IPR013196">
    <property type="entry name" value="HTH_11"/>
</dbReference>
<feature type="domain" description="HTH deoR-type" evidence="3">
    <location>
        <begin position="2"/>
        <end position="60"/>
    </location>
</feature>
<dbReference type="PANTHER" id="PTHR34580:SF1">
    <property type="entry name" value="PROTEIN PAFC"/>
    <property type="match status" value="1"/>
</dbReference>